<comment type="caution">
    <text evidence="1">The sequence shown here is derived from an EMBL/GenBank/DDBJ whole genome shotgun (WGS) entry which is preliminary data.</text>
</comment>
<name>A0A815P3Y3_ADIRI</name>
<reference evidence="1" key="1">
    <citation type="submission" date="2021-02" db="EMBL/GenBank/DDBJ databases">
        <authorList>
            <person name="Nowell W R."/>
        </authorList>
    </citation>
    <scope>NUCLEOTIDE SEQUENCE</scope>
</reference>
<dbReference type="EMBL" id="CAJNOJ010000425">
    <property type="protein sequence ID" value="CAF1443891.1"/>
    <property type="molecule type" value="Genomic_DNA"/>
</dbReference>
<evidence type="ECO:0000313" key="2">
    <source>
        <dbReference type="Proteomes" id="UP000663852"/>
    </source>
</evidence>
<dbReference type="AlphaFoldDB" id="A0A815P3Y3"/>
<organism evidence="1 2">
    <name type="scientific">Adineta ricciae</name>
    <name type="common">Rotifer</name>
    <dbReference type="NCBI Taxonomy" id="249248"/>
    <lineage>
        <taxon>Eukaryota</taxon>
        <taxon>Metazoa</taxon>
        <taxon>Spiralia</taxon>
        <taxon>Gnathifera</taxon>
        <taxon>Rotifera</taxon>
        <taxon>Eurotatoria</taxon>
        <taxon>Bdelloidea</taxon>
        <taxon>Adinetida</taxon>
        <taxon>Adinetidae</taxon>
        <taxon>Adineta</taxon>
    </lineage>
</organism>
<evidence type="ECO:0000313" key="1">
    <source>
        <dbReference type="EMBL" id="CAF1443891.1"/>
    </source>
</evidence>
<proteinExistence type="predicted"/>
<protein>
    <submittedName>
        <fullName evidence="1">Uncharacterized protein</fullName>
    </submittedName>
</protein>
<gene>
    <name evidence="1" type="ORF">EDS130_LOCUS39067</name>
</gene>
<dbReference type="Proteomes" id="UP000663852">
    <property type="component" value="Unassembled WGS sequence"/>
</dbReference>
<sequence>MLKTFSNGVSCYSCCSFNWMATSLIIGTSMMFRFFDSSANQLITEGGIIDTIRKSAQSHDPMVVMNWRLDASRTAFAKFNVSTA</sequence>
<accession>A0A815P3Y3</accession>